<keyword evidence="5" id="KW-0902">Two-component regulatory system</keyword>
<feature type="domain" description="Histidine kinase N-terminal 7TM region" evidence="7">
    <location>
        <begin position="19"/>
        <end position="240"/>
    </location>
</feature>
<dbReference type="GO" id="GO:0004673">
    <property type="term" value="F:protein histidine kinase activity"/>
    <property type="evidence" value="ECO:0007669"/>
    <property type="project" value="UniProtKB-EC"/>
</dbReference>
<dbReference type="KEGG" id="haby:HLVA_18880"/>
<protein>
    <recommendedName>
        <fullName evidence="2">histidine kinase</fullName>
        <ecNumber evidence="2">2.7.13.3</ecNumber>
    </recommendedName>
</protein>
<dbReference type="InterPro" id="IPR036890">
    <property type="entry name" value="HATPase_C_sf"/>
</dbReference>
<gene>
    <name evidence="8" type="ORF">HLVA_18880</name>
</gene>
<dbReference type="SUPFAM" id="SSF55874">
    <property type="entry name" value="ATPase domain of HSP90 chaperone/DNA topoisomerase II/histidine kinase"/>
    <property type="match status" value="1"/>
</dbReference>
<keyword evidence="9" id="KW-1185">Reference proteome</keyword>
<feature type="transmembrane region" description="Helical" evidence="6">
    <location>
        <begin position="217"/>
        <end position="236"/>
    </location>
</feature>
<keyword evidence="6" id="KW-0812">Transmembrane</keyword>
<name>A0AAU9D5Q7_9FUSO</name>
<feature type="transmembrane region" description="Helical" evidence="6">
    <location>
        <begin position="68"/>
        <end position="94"/>
    </location>
</feature>
<keyword evidence="6" id="KW-0472">Membrane</keyword>
<evidence type="ECO:0000256" key="1">
    <source>
        <dbReference type="ARBA" id="ARBA00000085"/>
    </source>
</evidence>
<dbReference type="EMBL" id="AP027059">
    <property type="protein sequence ID" value="BDU51319.1"/>
    <property type="molecule type" value="Genomic_DNA"/>
</dbReference>
<dbReference type="Pfam" id="PF16927">
    <property type="entry name" value="HisKA_7TM"/>
    <property type="match status" value="1"/>
</dbReference>
<dbReference type="RefSeq" id="WP_307904192.1">
    <property type="nucleotide sequence ID" value="NZ_AP027059.1"/>
</dbReference>
<dbReference type="InterPro" id="IPR031621">
    <property type="entry name" value="HisKA_7TM"/>
</dbReference>
<feature type="transmembrane region" description="Helical" evidence="6">
    <location>
        <begin position="39"/>
        <end position="56"/>
    </location>
</feature>
<accession>A0AAU9D5Q7</accession>
<dbReference type="Proteomes" id="UP001321582">
    <property type="component" value="Chromosome"/>
</dbReference>
<evidence type="ECO:0000259" key="7">
    <source>
        <dbReference type="Pfam" id="PF16927"/>
    </source>
</evidence>
<feature type="transmembrane region" description="Helical" evidence="6">
    <location>
        <begin position="177"/>
        <end position="197"/>
    </location>
</feature>
<dbReference type="Gene3D" id="3.30.565.10">
    <property type="entry name" value="Histidine kinase-like ATPase, C-terminal domain"/>
    <property type="match status" value="1"/>
</dbReference>
<feature type="transmembrane region" description="Helical" evidence="6">
    <location>
        <begin position="12"/>
        <end position="32"/>
    </location>
</feature>
<keyword evidence="4" id="KW-0418">Kinase</keyword>
<proteinExistence type="predicted"/>
<feature type="transmembrane region" description="Helical" evidence="6">
    <location>
        <begin position="144"/>
        <end position="165"/>
    </location>
</feature>
<sequence length="570" mass="67290">MNYNLKLEIFYIEFWHILFITLSLGAIFYLYLKSKKSKLLYSFIYLQLLIIVWMIAKILKTVSYNVNLRWFFIVMQYFAVSFIGVAFLEFAYIYLHKKIIKKKLRLFIYIFPILQIITVITNPWHHLFYKTFTFYSDSFGILFYLYLFIEYLMIFIGIFWCAKKLKNSFYTKTKKELYLISTAILFPFLFNFIYISGLLKNFFYKLNIRFVFDITPLSFTISLLIFVYIIFNYEFLDVIPILKENIIKYVDSAIILTDKNFQIIEINNSAKELFDIYNVKIDNFRELYFKMFDKNPKLDEVNVQFTELNINNKKIYFEVKSLSILDNSKNSIGTIFNITDTTDLNNLKSDLELKNKTILASNKQLKQRILLSQKISEIKVSNLVARELHDILGHSLTLVINLLESSKIYFNKNRELSNNLINESIKILNLGYNDLKKSLNNKVTKEKNSDDLKEELLLLINRFKQAGLNIKFSISGENTLFCNKKYTFIKKICQEALTNSLKYSDTKAVFLSVKFKNKKSQINIIDSGKGCDNIIKGTGLNSMEYRVKEFNGTFNYTSEKNQGFIIYAEL</sequence>
<dbReference type="PANTHER" id="PTHR24421">
    <property type="entry name" value="NITRATE/NITRITE SENSOR PROTEIN NARX-RELATED"/>
    <property type="match status" value="1"/>
</dbReference>
<evidence type="ECO:0000256" key="5">
    <source>
        <dbReference type="ARBA" id="ARBA00023012"/>
    </source>
</evidence>
<dbReference type="AlphaFoldDB" id="A0AAU9D5Q7"/>
<evidence type="ECO:0000256" key="3">
    <source>
        <dbReference type="ARBA" id="ARBA00022679"/>
    </source>
</evidence>
<evidence type="ECO:0000256" key="4">
    <source>
        <dbReference type="ARBA" id="ARBA00022777"/>
    </source>
</evidence>
<keyword evidence="3" id="KW-0808">Transferase</keyword>
<dbReference type="Gene3D" id="3.30.450.20">
    <property type="entry name" value="PAS domain"/>
    <property type="match status" value="1"/>
</dbReference>
<reference evidence="8 9" key="1">
    <citation type="submission" date="2022-11" db="EMBL/GenBank/DDBJ databases">
        <title>Haliovirga abyssi gen. nov., sp. nov., a mesophilic fermentative bacterium isolated from the Iheya North hydrothermal field and the proposal of Haliovirgaceae fam. nov.</title>
        <authorList>
            <person name="Miyazaki U."/>
            <person name="Tame A."/>
            <person name="Miyazaki J."/>
            <person name="Takai K."/>
            <person name="Sawayama S."/>
            <person name="Kitajima M."/>
            <person name="Okamoto A."/>
            <person name="Nakagawa S."/>
        </authorList>
    </citation>
    <scope>NUCLEOTIDE SEQUENCE [LARGE SCALE GENOMIC DNA]</scope>
    <source>
        <strain evidence="8 9">IC12</strain>
    </source>
</reference>
<dbReference type="InterPro" id="IPR050482">
    <property type="entry name" value="Sensor_HK_TwoCompSys"/>
</dbReference>
<dbReference type="PANTHER" id="PTHR24421:SF10">
    <property type="entry name" value="NITRATE_NITRITE SENSOR PROTEIN NARQ"/>
    <property type="match status" value="1"/>
</dbReference>
<organism evidence="8 9">
    <name type="scientific">Haliovirga abyssi</name>
    <dbReference type="NCBI Taxonomy" id="2996794"/>
    <lineage>
        <taxon>Bacteria</taxon>
        <taxon>Fusobacteriati</taxon>
        <taxon>Fusobacteriota</taxon>
        <taxon>Fusobacteriia</taxon>
        <taxon>Fusobacteriales</taxon>
        <taxon>Haliovirgaceae</taxon>
        <taxon>Haliovirga</taxon>
    </lineage>
</organism>
<evidence type="ECO:0000313" key="8">
    <source>
        <dbReference type="EMBL" id="BDU51319.1"/>
    </source>
</evidence>
<comment type="catalytic activity">
    <reaction evidence="1">
        <text>ATP + protein L-histidine = ADP + protein N-phospho-L-histidine.</text>
        <dbReference type="EC" id="2.7.13.3"/>
    </reaction>
</comment>
<dbReference type="EC" id="2.7.13.3" evidence="2"/>
<dbReference type="GO" id="GO:0000160">
    <property type="term" value="P:phosphorelay signal transduction system"/>
    <property type="evidence" value="ECO:0007669"/>
    <property type="project" value="UniProtKB-KW"/>
</dbReference>
<feature type="transmembrane region" description="Helical" evidence="6">
    <location>
        <begin position="106"/>
        <end position="124"/>
    </location>
</feature>
<evidence type="ECO:0000256" key="6">
    <source>
        <dbReference type="SAM" id="Phobius"/>
    </source>
</evidence>
<keyword evidence="6" id="KW-1133">Transmembrane helix</keyword>
<evidence type="ECO:0000313" key="9">
    <source>
        <dbReference type="Proteomes" id="UP001321582"/>
    </source>
</evidence>
<evidence type="ECO:0000256" key="2">
    <source>
        <dbReference type="ARBA" id="ARBA00012438"/>
    </source>
</evidence>